<dbReference type="EMBL" id="JAROCD010000002">
    <property type="protein sequence ID" value="MDN4600189.1"/>
    <property type="molecule type" value="Genomic_DNA"/>
</dbReference>
<evidence type="ECO:0000259" key="7">
    <source>
        <dbReference type="PROSITE" id="PS51643"/>
    </source>
</evidence>
<dbReference type="PROSITE" id="PS51643">
    <property type="entry name" value="HD_CAS3"/>
    <property type="match status" value="1"/>
</dbReference>
<comment type="caution">
    <text evidence="8">The sequence shown here is derived from an EMBL/GenBank/DDBJ whole genome shotgun (WGS) entry which is preliminary data.</text>
</comment>
<feature type="domain" description="Helicase ATP-binding" evidence="6">
    <location>
        <begin position="230"/>
        <end position="414"/>
    </location>
</feature>
<dbReference type="CDD" id="cd09641">
    <property type="entry name" value="Cas3''_I"/>
    <property type="match status" value="1"/>
</dbReference>
<keyword evidence="5" id="KW-0051">Antiviral defense</keyword>
<evidence type="ECO:0000259" key="6">
    <source>
        <dbReference type="PROSITE" id="PS51192"/>
    </source>
</evidence>
<dbReference type="SUPFAM" id="SSF52540">
    <property type="entry name" value="P-loop containing nucleoside triphosphate hydrolases"/>
    <property type="match status" value="1"/>
</dbReference>
<keyword evidence="9" id="KW-1185">Reference proteome</keyword>
<sequence>MNYAHSKRDPLTQELLPRSKWHPLDQHLRETAHQAAQFASYFNSSDLGYILGTSHDYGKNKPEFQMRLNGDTAPVDHKTAGTLLVHHHYPFPIGLIMAYVVYGHHGGLPNHISNGTHVGLEQILKQDFNIIAEIPPMIPEYRPSLVPVTTDNPGMSLSLWIRMLYSALVDADHLDAERYFQPQKNELRNKFPSLSELQTQFKRKLTNLLAKPQDTKVGQARRSVLESCLNAASGTAGLYTLTAPTGSGKTWASLAFALEHAKYHPKMRRIIVALPFTSIIEQTAGLFQQFFGEEAVLEHHSNVSFRSDPESEFSPKQLASENWEANLIVTTQVQLFESLFSAKPSKARKLHRLAGSIIILDEAQAIPADLLKPTLAVLKSLCDCYGVTVLFCTATQLPFQSDWLSGITPTEIIDDPSSLYDDLRRVSVSDIGKKTNEELFEQLNVQQRALCIVNSRKQARALYEMFSNDRAGIFHLSGLMCPEHRSQILQAISSRLELEGEPCIVISTSLIEAGVDLDFPVVYREIAGVDSIAQAGGRANREGTLERGQLYLFESVDHPLRSGWFKTRAQIAQTVLKVYPDPLEPEAIRYYFELAYGGKDRNLDVHRILGDLNDGAKQCSFQFREISEKYKFIDSDMVPIVIPYDHLANKYLLEIKNSLYPVRFSRKLQRYTVSVYPNEFDLLSKEKRIDTLHNSIHYLTSLKGGIDKNIEVYSEKTGLCIQSRKEK</sequence>
<dbReference type="SMART" id="SM00487">
    <property type="entry name" value="DEXDc"/>
    <property type="match status" value="1"/>
</dbReference>
<reference evidence="8" key="1">
    <citation type="submission" date="2023-03" db="EMBL/GenBank/DDBJ databases">
        <title>MT1 and MT2 Draft Genomes of Novel Species.</title>
        <authorList>
            <person name="Venkateswaran K."/>
        </authorList>
    </citation>
    <scope>NUCLEOTIDE SEQUENCE</scope>
    <source>
        <strain evidence="8">F6_3S_P_1C</strain>
    </source>
</reference>
<dbReference type="InterPro" id="IPR027417">
    <property type="entry name" value="P-loop_NTPase"/>
</dbReference>
<feature type="domain" description="HD Cas3-type" evidence="7">
    <location>
        <begin position="17"/>
        <end position="174"/>
    </location>
</feature>
<dbReference type="NCBIfam" id="TIGR01596">
    <property type="entry name" value="cas3_HD"/>
    <property type="match status" value="1"/>
</dbReference>
<keyword evidence="2" id="KW-0378">Hydrolase</keyword>
<dbReference type="Gene3D" id="3.40.50.300">
    <property type="entry name" value="P-loop containing nucleotide triphosphate hydrolases"/>
    <property type="match status" value="2"/>
</dbReference>
<evidence type="ECO:0000256" key="3">
    <source>
        <dbReference type="ARBA" id="ARBA00022806"/>
    </source>
</evidence>
<keyword evidence="3" id="KW-0347">Helicase</keyword>
<dbReference type="PROSITE" id="PS51192">
    <property type="entry name" value="HELICASE_ATP_BIND_1"/>
    <property type="match status" value="1"/>
</dbReference>
<dbReference type="InterPro" id="IPR006483">
    <property type="entry name" value="CRISPR-assoc_Cas3_HD"/>
</dbReference>
<accession>A0ABT8J533</accession>
<keyword evidence="1" id="KW-0547">Nucleotide-binding</keyword>
<dbReference type="RefSeq" id="WP_301244386.1">
    <property type="nucleotide sequence ID" value="NZ_JAROCD010000002.1"/>
</dbReference>
<evidence type="ECO:0000313" key="9">
    <source>
        <dbReference type="Proteomes" id="UP001174205"/>
    </source>
</evidence>
<dbReference type="Pfam" id="PF00270">
    <property type="entry name" value="DEAD"/>
    <property type="match status" value="1"/>
</dbReference>
<evidence type="ECO:0000313" key="8">
    <source>
        <dbReference type="EMBL" id="MDN4600189.1"/>
    </source>
</evidence>
<proteinExistence type="predicted"/>
<dbReference type="InterPro" id="IPR054712">
    <property type="entry name" value="Cas3-like_dom"/>
</dbReference>
<organism evidence="8 9">
    <name type="scientific">Paenibacillus vandeheii</name>
    <dbReference type="NCBI Taxonomy" id="3035917"/>
    <lineage>
        <taxon>Bacteria</taxon>
        <taxon>Bacillati</taxon>
        <taxon>Bacillota</taxon>
        <taxon>Bacilli</taxon>
        <taxon>Bacillales</taxon>
        <taxon>Paenibacillaceae</taxon>
        <taxon>Paenibacillus</taxon>
    </lineage>
</organism>
<keyword evidence="4" id="KW-0067">ATP-binding</keyword>
<dbReference type="Proteomes" id="UP001174205">
    <property type="component" value="Unassembled WGS sequence"/>
</dbReference>
<gene>
    <name evidence="8" type="primary">cas3</name>
    <name evidence="8" type="ORF">P5G61_03035</name>
</gene>
<name>A0ABT8J533_9BACL</name>
<dbReference type="NCBIfam" id="TIGR01587">
    <property type="entry name" value="cas3_core"/>
    <property type="match status" value="1"/>
</dbReference>
<evidence type="ECO:0000256" key="2">
    <source>
        <dbReference type="ARBA" id="ARBA00022801"/>
    </source>
</evidence>
<evidence type="ECO:0000256" key="4">
    <source>
        <dbReference type="ARBA" id="ARBA00022840"/>
    </source>
</evidence>
<dbReference type="InterPro" id="IPR011545">
    <property type="entry name" value="DEAD/DEAH_box_helicase_dom"/>
</dbReference>
<dbReference type="Pfam" id="PF22590">
    <property type="entry name" value="Cas3-like_C_2"/>
    <property type="match status" value="1"/>
</dbReference>
<protein>
    <submittedName>
        <fullName evidence="8">CRISPR-associated helicase Cas3</fullName>
    </submittedName>
</protein>
<dbReference type="CDD" id="cd17930">
    <property type="entry name" value="DEXHc_cas3"/>
    <property type="match status" value="1"/>
</dbReference>
<dbReference type="InterPro" id="IPR014001">
    <property type="entry name" value="Helicase_ATP-bd"/>
</dbReference>
<dbReference type="PANTHER" id="PTHR24031">
    <property type="entry name" value="RNA HELICASE"/>
    <property type="match status" value="1"/>
</dbReference>
<evidence type="ECO:0000256" key="1">
    <source>
        <dbReference type="ARBA" id="ARBA00022741"/>
    </source>
</evidence>
<evidence type="ECO:0000256" key="5">
    <source>
        <dbReference type="ARBA" id="ARBA00023118"/>
    </source>
</evidence>
<dbReference type="InterPro" id="IPR006474">
    <property type="entry name" value="Helicase_Cas3_CRISPR-ass_core"/>
</dbReference>